<organism evidence="1 2">
    <name type="scientific">Paspalum notatum var. saurae</name>
    <dbReference type="NCBI Taxonomy" id="547442"/>
    <lineage>
        <taxon>Eukaryota</taxon>
        <taxon>Viridiplantae</taxon>
        <taxon>Streptophyta</taxon>
        <taxon>Embryophyta</taxon>
        <taxon>Tracheophyta</taxon>
        <taxon>Spermatophyta</taxon>
        <taxon>Magnoliopsida</taxon>
        <taxon>Liliopsida</taxon>
        <taxon>Poales</taxon>
        <taxon>Poaceae</taxon>
        <taxon>PACMAD clade</taxon>
        <taxon>Panicoideae</taxon>
        <taxon>Andropogonodae</taxon>
        <taxon>Paspaleae</taxon>
        <taxon>Paspalinae</taxon>
        <taxon>Paspalum</taxon>
    </lineage>
</organism>
<gene>
    <name evidence="1" type="ORF">U9M48_038321</name>
</gene>
<protein>
    <submittedName>
        <fullName evidence="1">Uncharacterized protein</fullName>
    </submittedName>
</protein>
<proteinExistence type="predicted"/>
<evidence type="ECO:0000313" key="1">
    <source>
        <dbReference type="EMBL" id="WVZ92239.1"/>
    </source>
</evidence>
<keyword evidence="2" id="KW-1185">Reference proteome</keyword>
<accession>A0AAQ3UIA7</accession>
<dbReference type="AlphaFoldDB" id="A0AAQ3UIA7"/>
<dbReference type="Proteomes" id="UP001341281">
    <property type="component" value="Chromosome 09"/>
</dbReference>
<reference evidence="1 2" key="1">
    <citation type="submission" date="2024-02" db="EMBL/GenBank/DDBJ databases">
        <title>High-quality chromosome-scale genome assembly of Pensacola bahiagrass (Paspalum notatum Flugge var. saurae).</title>
        <authorList>
            <person name="Vega J.M."/>
            <person name="Podio M."/>
            <person name="Orjuela J."/>
            <person name="Siena L.A."/>
            <person name="Pessino S.C."/>
            <person name="Combes M.C."/>
            <person name="Mariac C."/>
            <person name="Albertini E."/>
            <person name="Pupilli F."/>
            <person name="Ortiz J.P.A."/>
            <person name="Leblanc O."/>
        </authorList>
    </citation>
    <scope>NUCLEOTIDE SEQUENCE [LARGE SCALE GENOMIC DNA]</scope>
    <source>
        <strain evidence="1">R1</strain>
        <tissue evidence="1">Leaf</tissue>
    </source>
</reference>
<dbReference type="EMBL" id="CP144753">
    <property type="protein sequence ID" value="WVZ92239.1"/>
    <property type="molecule type" value="Genomic_DNA"/>
</dbReference>
<sequence length="70" mass="7995">MICDLCEAVDESRSEQRSFFFSALSVRFRFSSDSDLLRLLGPFRCRWSVTWQLQPTAAAVPVSVRAVVPR</sequence>
<evidence type="ECO:0000313" key="2">
    <source>
        <dbReference type="Proteomes" id="UP001341281"/>
    </source>
</evidence>
<name>A0AAQ3UIA7_PASNO</name>